<comment type="caution">
    <text evidence="9">The sequence shown here is derived from an EMBL/GenBank/DDBJ whole genome shotgun (WGS) entry which is preliminary data.</text>
</comment>
<dbReference type="FunFam" id="3.40.50.300:FF:000025">
    <property type="entry name" value="ATP-dependent Clp protease subunit"/>
    <property type="match status" value="1"/>
</dbReference>
<feature type="signal peptide" evidence="7">
    <location>
        <begin position="1"/>
        <end position="16"/>
    </location>
</feature>
<dbReference type="Gene3D" id="3.40.50.300">
    <property type="entry name" value="P-loop containing nucleotide triphosphate hydrolases"/>
    <property type="match status" value="3"/>
</dbReference>
<dbReference type="Pfam" id="PF10431">
    <property type="entry name" value="ClpB_D2-small"/>
    <property type="match status" value="1"/>
</dbReference>
<evidence type="ECO:0000256" key="4">
    <source>
        <dbReference type="ARBA" id="ARBA00023186"/>
    </source>
</evidence>
<keyword evidence="3" id="KW-0067">ATP-binding</keyword>
<dbReference type="InterPro" id="IPR004176">
    <property type="entry name" value="Clp_R_N"/>
</dbReference>
<dbReference type="Pfam" id="PF17871">
    <property type="entry name" value="AAA_lid_9"/>
    <property type="match status" value="1"/>
</dbReference>
<dbReference type="PANTHER" id="PTHR11638">
    <property type="entry name" value="ATP-DEPENDENT CLP PROTEASE"/>
    <property type="match status" value="1"/>
</dbReference>
<dbReference type="SMART" id="SM01086">
    <property type="entry name" value="ClpB_D2-small"/>
    <property type="match status" value="1"/>
</dbReference>
<dbReference type="Pfam" id="PF02861">
    <property type="entry name" value="Clp_N"/>
    <property type="match status" value="1"/>
</dbReference>
<dbReference type="Gene3D" id="1.10.8.60">
    <property type="match status" value="1"/>
</dbReference>
<dbReference type="GO" id="GO:0005737">
    <property type="term" value="C:cytoplasm"/>
    <property type="evidence" value="ECO:0007669"/>
    <property type="project" value="TreeGrafter"/>
</dbReference>
<keyword evidence="2" id="KW-0547">Nucleotide-binding</keyword>
<gene>
    <name evidence="9" type="ORF">CTAYLR_007438</name>
</gene>
<reference evidence="9" key="1">
    <citation type="submission" date="2023-01" db="EMBL/GenBank/DDBJ databases">
        <title>Metagenome sequencing of chrysophaentin producing Chrysophaeum taylorii.</title>
        <authorList>
            <person name="Davison J."/>
            <person name="Bewley C."/>
        </authorList>
    </citation>
    <scope>NUCLEOTIDE SEQUENCE</scope>
    <source>
        <strain evidence="9">NIES-1699</strain>
    </source>
</reference>
<dbReference type="PRINTS" id="PR00300">
    <property type="entry name" value="CLPPROTEASEA"/>
</dbReference>
<dbReference type="InterPro" id="IPR003959">
    <property type="entry name" value="ATPase_AAA_core"/>
</dbReference>
<dbReference type="InterPro" id="IPR036628">
    <property type="entry name" value="Clp_N_dom_sf"/>
</dbReference>
<evidence type="ECO:0000256" key="7">
    <source>
        <dbReference type="SAM" id="SignalP"/>
    </source>
</evidence>
<keyword evidence="10" id="KW-1185">Reference proteome</keyword>
<dbReference type="FunFam" id="3.40.50.300:FF:000010">
    <property type="entry name" value="Chaperone clpB 1, putative"/>
    <property type="match status" value="1"/>
</dbReference>
<dbReference type="SUPFAM" id="SSF52540">
    <property type="entry name" value="P-loop containing nucleoside triphosphate hydrolases"/>
    <property type="match status" value="2"/>
</dbReference>
<keyword evidence="7" id="KW-0732">Signal</keyword>
<feature type="chain" id="PRO_5042044180" description="Clp R domain-containing protein" evidence="7">
    <location>
        <begin position="17"/>
        <end position="884"/>
    </location>
</feature>
<dbReference type="InterPro" id="IPR027417">
    <property type="entry name" value="P-loop_NTPase"/>
</dbReference>
<dbReference type="PANTHER" id="PTHR11638:SF18">
    <property type="entry name" value="HEAT SHOCK PROTEIN 104"/>
    <property type="match status" value="1"/>
</dbReference>
<protein>
    <recommendedName>
        <fullName evidence="8">Clp R domain-containing protein</fullName>
    </recommendedName>
</protein>
<keyword evidence="1 5" id="KW-0677">Repeat</keyword>
<dbReference type="GO" id="GO:0005524">
    <property type="term" value="F:ATP binding"/>
    <property type="evidence" value="ECO:0007669"/>
    <property type="project" value="UniProtKB-KW"/>
</dbReference>
<evidence type="ECO:0000259" key="8">
    <source>
        <dbReference type="PROSITE" id="PS51903"/>
    </source>
</evidence>
<sequence length="884" mass="95648">MVMLVLASVLFGGAGGFVVVTNPARHVGGRATRRTTTVTMLFDKFGAEAVNVLMYAQQETRRVGVGEVGTEQLFLGVVHNPENAESALKAAKVKLGDVQRVVAEMSNAPPAQGRLSDFKLEELFQREQEPLPFTAKSKATFRLALKEAEALGSDEVRSEHLLLAMLRDDQSAAVAALERLEVDPATLRIAVERDAKRSLELVGVGGAETRTTTLESCGCDLTALAAEGKLDPCVGRDEQLERVIQILVRRRKSNPCLVGDPGVGKTAIAEGLAARISEGRVPRRLRGKRLHTLEISMLVAGTKYRGEFEERLQAVIREAAEDENTILFIDELHTLVGAGAAEGAIDAANILKPALARSSLQCLGATTLAEYRKYIEKDAALERRFQPVSVPESSISETVEILEGLRASYEEHHGVAYAPEAVEAAAAYGKRYINDRFLPDKAIDLLDEAGANAQVRATSFYDDDRDEKPADADVSVTEDDVARVVSMWTGIPVDKLSRPESLALLDLEDRLHQTIIGQDVAVRAVARAVRRARVGMRGSKRPVASFLFAGPTGVGKTFVAKQLAETYYGSVDAMIRFDMGEFSERHTVARLLGSPPGYVGYDSGGQLTNAVRTRPHSLVLFDEIEKAHPDIYNVLLGLLEDGRVQDAKGRVVDFTNVVVIFTSNVGSQAILANPKSNQKSVVSEALKETFRPEFLNRLDEIVVFDALADADLAKILDLSLGDVAGRARVSLKRNLEVGDALKTAILSAAADRNYGARPLRRAVQRFVEDPVAECVLADRLPTDLPADATSLHFDFDPITHDVVCTADKKTWRVPVDMAADGIEDTSNSKKSPVDPAGGLDFVRQAVGSRQDPGGGAPAFAPAPLPKKKSRVDDDSLMPFPPASP</sequence>
<dbReference type="InterPro" id="IPR001270">
    <property type="entry name" value="ClpA/B"/>
</dbReference>
<dbReference type="CDD" id="cd19499">
    <property type="entry name" value="RecA-like_ClpB_Hsp104-like"/>
    <property type="match status" value="1"/>
</dbReference>
<dbReference type="Pfam" id="PF07724">
    <property type="entry name" value="AAA_2"/>
    <property type="match status" value="1"/>
</dbReference>
<dbReference type="AlphaFoldDB" id="A0AAD7U9H5"/>
<dbReference type="InterPro" id="IPR050130">
    <property type="entry name" value="ClpA_ClpB"/>
</dbReference>
<evidence type="ECO:0000256" key="2">
    <source>
        <dbReference type="ARBA" id="ARBA00022741"/>
    </source>
</evidence>
<evidence type="ECO:0000256" key="1">
    <source>
        <dbReference type="ARBA" id="ARBA00022737"/>
    </source>
</evidence>
<dbReference type="SUPFAM" id="SSF81923">
    <property type="entry name" value="Double Clp-N motif"/>
    <property type="match status" value="1"/>
</dbReference>
<dbReference type="Pfam" id="PF00004">
    <property type="entry name" value="AAA"/>
    <property type="match status" value="1"/>
</dbReference>
<organism evidence="9 10">
    <name type="scientific">Chrysophaeum taylorii</name>
    <dbReference type="NCBI Taxonomy" id="2483200"/>
    <lineage>
        <taxon>Eukaryota</taxon>
        <taxon>Sar</taxon>
        <taxon>Stramenopiles</taxon>
        <taxon>Ochrophyta</taxon>
        <taxon>Pelagophyceae</taxon>
        <taxon>Pelagomonadales</taxon>
        <taxon>Pelagomonadaceae</taxon>
        <taxon>Chrysophaeum</taxon>
    </lineage>
</organism>
<accession>A0AAD7U9H5</accession>
<evidence type="ECO:0000313" key="10">
    <source>
        <dbReference type="Proteomes" id="UP001230188"/>
    </source>
</evidence>
<dbReference type="PROSITE" id="PS51903">
    <property type="entry name" value="CLP_R"/>
    <property type="match status" value="1"/>
</dbReference>
<dbReference type="Proteomes" id="UP001230188">
    <property type="component" value="Unassembled WGS sequence"/>
</dbReference>
<keyword evidence="4" id="KW-0143">Chaperone</keyword>
<evidence type="ECO:0000313" key="9">
    <source>
        <dbReference type="EMBL" id="KAJ8600680.1"/>
    </source>
</evidence>
<evidence type="ECO:0000256" key="6">
    <source>
        <dbReference type="SAM" id="MobiDB-lite"/>
    </source>
</evidence>
<dbReference type="Gene3D" id="1.10.1780.10">
    <property type="entry name" value="Clp, N-terminal domain"/>
    <property type="match status" value="1"/>
</dbReference>
<dbReference type="EMBL" id="JAQMWT010000484">
    <property type="protein sequence ID" value="KAJ8600680.1"/>
    <property type="molecule type" value="Genomic_DNA"/>
</dbReference>
<evidence type="ECO:0000256" key="5">
    <source>
        <dbReference type="PROSITE-ProRule" id="PRU01251"/>
    </source>
</evidence>
<evidence type="ECO:0000256" key="3">
    <source>
        <dbReference type="ARBA" id="ARBA00022840"/>
    </source>
</evidence>
<dbReference type="GO" id="GO:0034605">
    <property type="term" value="P:cellular response to heat"/>
    <property type="evidence" value="ECO:0007669"/>
    <property type="project" value="TreeGrafter"/>
</dbReference>
<feature type="domain" description="Clp R" evidence="8">
    <location>
        <begin position="42"/>
        <end position="199"/>
    </location>
</feature>
<proteinExistence type="predicted"/>
<dbReference type="GO" id="GO:0016887">
    <property type="term" value="F:ATP hydrolysis activity"/>
    <property type="evidence" value="ECO:0007669"/>
    <property type="project" value="InterPro"/>
</dbReference>
<feature type="region of interest" description="Disordered" evidence="6">
    <location>
        <begin position="844"/>
        <end position="884"/>
    </location>
</feature>
<dbReference type="InterPro" id="IPR003593">
    <property type="entry name" value="AAA+_ATPase"/>
</dbReference>
<dbReference type="SMART" id="SM00382">
    <property type="entry name" value="AAA"/>
    <property type="match status" value="2"/>
</dbReference>
<dbReference type="InterPro" id="IPR019489">
    <property type="entry name" value="Clp_ATPase_C"/>
</dbReference>
<name>A0AAD7U9H5_9STRA</name>
<dbReference type="InterPro" id="IPR041546">
    <property type="entry name" value="ClpA/ClpB_AAA_lid"/>
</dbReference>
<dbReference type="CDD" id="cd00009">
    <property type="entry name" value="AAA"/>
    <property type="match status" value="1"/>
</dbReference>